<dbReference type="Proteomes" id="UP000436088">
    <property type="component" value="Unassembled WGS sequence"/>
</dbReference>
<sequence length="321" mass="36450">MILGELHRLSDLEFNYSTCGCQLRKSCGLPCACVLSAYLNSGEDIPLDSIDIFWRTLDVSWSTPLENEDIQCDDELHIFKEKFKKQSNAGKKSFLRKLADIFNPSTNLIKEPAVKKNTRGRPSLKKQKKKKCVDPKNQDPGLQDVIGDGNCGFRSVAVALGLSEDQWPRIRSDLVRELDVNQQKYKYIFGTTDYKKIYKTVQLAGKWMEMPNTGLIIASAYNRVVISLANGGNVGGCTTIFPLWSSPPQSEPHGTIVIAHVNDNHYIKATLREGCPLPMTHPLWITYKSDIASAWEDPYVSRQEEFREYYFRIPETFDLSK</sequence>
<dbReference type="AlphaFoldDB" id="A0A6A3A887"/>
<dbReference type="InterPro" id="IPR052579">
    <property type="entry name" value="Zinc_finger_SWIM"/>
</dbReference>
<organism evidence="2 3">
    <name type="scientific">Hibiscus syriacus</name>
    <name type="common">Rose of Sharon</name>
    <dbReference type="NCBI Taxonomy" id="106335"/>
    <lineage>
        <taxon>Eukaryota</taxon>
        <taxon>Viridiplantae</taxon>
        <taxon>Streptophyta</taxon>
        <taxon>Embryophyta</taxon>
        <taxon>Tracheophyta</taxon>
        <taxon>Spermatophyta</taxon>
        <taxon>Magnoliopsida</taxon>
        <taxon>eudicotyledons</taxon>
        <taxon>Gunneridae</taxon>
        <taxon>Pentapetalae</taxon>
        <taxon>rosids</taxon>
        <taxon>malvids</taxon>
        <taxon>Malvales</taxon>
        <taxon>Malvaceae</taxon>
        <taxon>Malvoideae</taxon>
        <taxon>Hibiscus</taxon>
    </lineage>
</organism>
<evidence type="ECO:0000313" key="3">
    <source>
        <dbReference type="Proteomes" id="UP000436088"/>
    </source>
</evidence>
<reference evidence="2" key="1">
    <citation type="submission" date="2019-09" db="EMBL/GenBank/DDBJ databases">
        <title>Draft genome information of white flower Hibiscus syriacus.</title>
        <authorList>
            <person name="Kim Y.-M."/>
        </authorList>
    </citation>
    <scope>NUCLEOTIDE SEQUENCE [LARGE SCALE GENOMIC DNA]</scope>
    <source>
        <strain evidence="2">YM2019G1</strain>
    </source>
</reference>
<gene>
    <name evidence="2" type="ORF">F3Y22_tig00110556pilonHSYRG00418</name>
</gene>
<dbReference type="Gene3D" id="3.90.70.80">
    <property type="match status" value="1"/>
</dbReference>
<proteinExistence type="predicted"/>
<feature type="compositionally biased region" description="Basic residues" evidence="1">
    <location>
        <begin position="116"/>
        <end position="131"/>
    </location>
</feature>
<dbReference type="EMBL" id="VEPZ02001028">
    <property type="protein sequence ID" value="KAE8700611.1"/>
    <property type="molecule type" value="Genomic_DNA"/>
</dbReference>
<accession>A0A6A3A887</accession>
<dbReference type="PANTHER" id="PTHR31569">
    <property type="entry name" value="SWIM-TYPE DOMAIN-CONTAINING PROTEIN"/>
    <property type="match status" value="1"/>
</dbReference>
<feature type="region of interest" description="Disordered" evidence="1">
    <location>
        <begin position="115"/>
        <end position="141"/>
    </location>
</feature>
<evidence type="ECO:0000313" key="2">
    <source>
        <dbReference type="EMBL" id="KAE8700611.1"/>
    </source>
</evidence>
<protein>
    <recommendedName>
        <fullName evidence="4">OTU domain-containing protein</fullName>
    </recommendedName>
</protein>
<name>A0A6A3A887_HIBSY</name>
<dbReference type="PANTHER" id="PTHR31569:SF4">
    <property type="entry name" value="SWIM-TYPE DOMAIN-CONTAINING PROTEIN"/>
    <property type="match status" value="1"/>
</dbReference>
<keyword evidence="3" id="KW-1185">Reference proteome</keyword>
<comment type="caution">
    <text evidence="2">The sequence shown here is derived from an EMBL/GenBank/DDBJ whole genome shotgun (WGS) entry which is preliminary data.</text>
</comment>
<evidence type="ECO:0008006" key="4">
    <source>
        <dbReference type="Google" id="ProtNLM"/>
    </source>
</evidence>
<evidence type="ECO:0000256" key="1">
    <source>
        <dbReference type="SAM" id="MobiDB-lite"/>
    </source>
</evidence>
<dbReference type="CDD" id="cd22744">
    <property type="entry name" value="OTU"/>
    <property type="match status" value="1"/>
</dbReference>